<evidence type="ECO:0008006" key="3">
    <source>
        <dbReference type="Google" id="ProtNLM"/>
    </source>
</evidence>
<evidence type="ECO:0000313" key="2">
    <source>
        <dbReference type="Proteomes" id="UP000295351"/>
    </source>
</evidence>
<dbReference type="EMBL" id="SLVX01000050">
    <property type="protein sequence ID" value="TCN32084.1"/>
    <property type="molecule type" value="Genomic_DNA"/>
</dbReference>
<evidence type="ECO:0000313" key="1">
    <source>
        <dbReference type="EMBL" id="TCN32084.1"/>
    </source>
</evidence>
<dbReference type="AlphaFoldDB" id="A0A4R2C0Z9"/>
<dbReference type="Pfam" id="PF08843">
    <property type="entry name" value="AbiEii"/>
    <property type="match status" value="1"/>
</dbReference>
<protein>
    <recommendedName>
        <fullName evidence="3">Nucleotidyltransferase AbiEii toxin of type IV toxin-antitoxin system</fullName>
    </recommendedName>
</protein>
<keyword evidence="2" id="KW-1185">Reference proteome</keyword>
<comment type="caution">
    <text evidence="1">The sequence shown here is derived from an EMBL/GenBank/DDBJ whole genome shotgun (WGS) entry which is preliminary data.</text>
</comment>
<proteinExistence type="predicted"/>
<reference evidence="1 2" key="1">
    <citation type="submission" date="2019-03" db="EMBL/GenBank/DDBJ databases">
        <title>Genomic Encyclopedia of Type Strains, Phase IV (KMG-IV): sequencing the most valuable type-strain genomes for metagenomic binning, comparative biology and taxonomic classification.</title>
        <authorList>
            <person name="Goeker M."/>
        </authorList>
    </citation>
    <scope>NUCLEOTIDE SEQUENCE [LARGE SCALE GENOMIC DNA]</scope>
    <source>
        <strain evidence="1 2">DSM 18401</strain>
    </source>
</reference>
<organism evidence="1 2">
    <name type="scientific">Shinella granuli</name>
    <dbReference type="NCBI Taxonomy" id="323621"/>
    <lineage>
        <taxon>Bacteria</taxon>
        <taxon>Pseudomonadati</taxon>
        <taxon>Pseudomonadota</taxon>
        <taxon>Alphaproteobacteria</taxon>
        <taxon>Hyphomicrobiales</taxon>
        <taxon>Rhizobiaceae</taxon>
        <taxon>Shinella</taxon>
    </lineage>
</organism>
<dbReference type="InterPro" id="IPR014942">
    <property type="entry name" value="AbiEii"/>
</dbReference>
<dbReference type="Proteomes" id="UP000295351">
    <property type="component" value="Unassembled WGS sequence"/>
</dbReference>
<sequence>MMIRIGHRESHDIDIFLDDSQILGFLDPAKADLRFREVPASYGGDGARFQKFAFEDIGEIDFIAAGPLTSTPFEVREIEGRDVNLETIPEIITKKIYYRGSEAKPRDIFDLAAAAAQERADVISALQAFPEQAGKTQDRVAKLNPEFVSATISQLMILPAYTYLAADSLSIAQAVLSEVLSSSEGG</sequence>
<name>A0A4R2C0Z9_SHIGR</name>
<gene>
    <name evidence="1" type="ORF">EV665_1507</name>
</gene>
<accession>A0A4R2C0Z9</accession>